<proteinExistence type="predicted"/>
<sequence>MLPMASEVANCFASATEHGPVAGLLKEICDLLILTTARTTQRIYLPMFHFFILWNLRETYNVGKPVKERMPWNTMGLMAITLYNRSILQYGMTYKIKTSGTIHHAMEVVFHATFGSYLDDLGLLGQITNRAQWSLRKEMNPFFKKRGEGKVVKFTPVIFKYAAKLAQSLQ</sequence>
<name>A0A6P7GNE0_DIAVI</name>
<protein>
    <submittedName>
        <fullName evidence="1">Uncharacterized protein LOC114344521</fullName>
    </submittedName>
</protein>
<gene>
    <name evidence="1" type="primary">LOC114344521</name>
</gene>
<accession>A0A6P7GNE0</accession>
<dbReference type="InParanoid" id="A0A6P7GNE0"/>
<evidence type="ECO:0000313" key="1">
    <source>
        <dbReference type="RefSeq" id="XP_028151154.1"/>
    </source>
</evidence>
<organism evidence="1">
    <name type="scientific">Diabrotica virgifera virgifera</name>
    <name type="common">western corn rootworm</name>
    <dbReference type="NCBI Taxonomy" id="50390"/>
    <lineage>
        <taxon>Eukaryota</taxon>
        <taxon>Metazoa</taxon>
        <taxon>Ecdysozoa</taxon>
        <taxon>Arthropoda</taxon>
        <taxon>Hexapoda</taxon>
        <taxon>Insecta</taxon>
        <taxon>Pterygota</taxon>
        <taxon>Neoptera</taxon>
        <taxon>Endopterygota</taxon>
        <taxon>Coleoptera</taxon>
        <taxon>Polyphaga</taxon>
        <taxon>Cucujiformia</taxon>
        <taxon>Chrysomeloidea</taxon>
        <taxon>Chrysomelidae</taxon>
        <taxon>Galerucinae</taxon>
        <taxon>Diabroticina</taxon>
        <taxon>Diabroticites</taxon>
        <taxon>Diabrotica</taxon>
    </lineage>
</organism>
<reference evidence="1" key="1">
    <citation type="submission" date="2025-08" db="UniProtKB">
        <authorList>
            <consortium name="RefSeq"/>
        </authorList>
    </citation>
    <scope>IDENTIFICATION</scope>
    <source>
        <tissue evidence="1">Whole insect</tissue>
    </source>
</reference>
<dbReference type="AlphaFoldDB" id="A0A6P7GNE0"/>
<dbReference type="RefSeq" id="XP_028151154.1">
    <property type="nucleotide sequence ID" value="XM_028295353.1"/>
</dbReference>